<keyword evidence="2" id="KW-1133">Transmembrane helix</keyword>
<organism evidence="4 5">
    <name type="scientific">Eoetvoesiella caeni</name>
    <dbReference type="NCBI Taxonomy" id="645616"/>
    <lineage>
        <taxon>Bacteria</taxon>
        <taxon>Pseudomonadati</taxon>
        <taxon>Pseudomonadota</taxon>
        <taxon>Betaproteobacteria</taxon>
        <taxon>Burkholderiales</taxon>
        <taxon>Alcaligenaceae</taxon>
        <taxon>Eoetvoesiella</taxon>
    </lineage>
</organism>
<dbReference type="Pfam" id="PF00535">
    <property type="entry name" value="Glycos_transf_2"/>
    <property type="match status" value="1"/>
</dbReference>
<accession>A0A366H6W4</accession>
<dbReference type="Gene3D" id="3.90.550.10">
    <property type="entry name" value="Spore Coat Polysaccharide Biosynthesis Protein SpsA, Chain A"/>
    <property type="match status" value="1"/>
</dbReference>
<keyword evidence="5" id="KW-1185">Reference proteome</keyword>
<dbReference type="InterPro" id="IPR001173">
    <property type="entry name" value="Glyco_trans_2-like"/>
</dbReference>
<keyword evidence="4" id="KW-0808">Transferase</keyword>
<dbReference type="GO" id="GO:0016740">
    <property type="term" value="F:transferase activity"/>
    <property type="evidence" value="ECO:0007669"/>
    <property type="project" value="UniProtKB-KW"/>
</dbReference>
<comment type="caution">
    <text evidence="4">The sequence shown here is derived from an EMBL/GenBank/DDBJ whole genome shotgun (WGS) entry which is preliminary data.</text>
</comment>
<proteinExistence type="inferred from homology"/>
<feature type="transmembrane region" description="Helical" evidence="2">
    <location>
        <begin position="232"/>
        <end position="249"/>
    </location>
</feature>
<evidence type="ECO:0000313" key="4">
    <source>
        <dbReference type="EMBL" id="RBP37448.1"/>
    </source>
</evidence>
<dbReference type="EMBL" id="QNRQ01000009">
    <property type="protein sequence ID" value="RBP37448.1"/>
    <property type="molecule type" value="Genomic_DNA"/>
</dbReference>
<dbReference type="RefSeq" id="WP_113934148.1">
    <property type="nucleotide sequence ID" value="NZ_JACCEU010000006.1"/>
</dbReference>
<evidence type="ECO:0000256" key="2">
    <source>
        <dbReference type="SAM" id="Phobius"/>
    </source>
</evidence>
<dbReference type="SUPFAM" id="SSF53448">
    <property type="entry name" value="Nucleotide-diphospho-sugar transferases"/>
    <property type="match status" value="1"/>
</dbReference>
<gene>
    <name evidence="4" type="ORF">DFR37_10911</name>
</gene>
<evidence type="ECO:0000259" key="3">
    <source>
        <dbReference type="Pfam" id="PF00535"/>
    </source>
</evidence>
<dbReference type="AlphaFoldDB" id="A0A366H6W4"/>
<feature type="domain" description="Glycosyltransferase 2-like" evidence="3">
    <location>
        <begin position="41"/>
        <end position="175"/>
    </location>
</feature>
<dbReference type="OrthoDB" id="9815923at2"/>
<dbReference type="PANTHER" id="PTHR43630">
    <property type="entry name" value="POLY-BETA-1,6-N-ACETYL-D-GLUCOSAMINE SYNTHASE"/>
    <property type="match status" value="1"/>
</dbReference>
<protein>
    <submittedName>
        <fullName evidence="4">Glycosyl transferase family 2</fullName>
    </submittedName>
</protein>
<evidence type="ECO:0000313" key="5">
    <source>
        <dbReference type="Proteomes" id="UP000253628"/>
    </source>
</evidence>
<reference evidence="4 5" key="1">
    <citation type="submission" date="2018-06" db="EMBL/GenBank/DDBJ databases">
        <title>Genomic Encyclopedia of Type Strains, Phase IV (KMG-IV): sequencing the most valuable type-strain genomes for metagenomic binning, comparative biology and taxonomic classification.</title>
        <authorList>
            <person name="Goeker M."/>
        </authorList>
    </citation>
    <scope>NUCLEOTIDE SEQUENCE [LARGE SCALE GENOMIC DNA]</scope>
    <source>
        <strain evidence="4 5">DSM 25520</strain>
    </source>
</reference>
<comment type="similarity">
    <text evidence="1">Belongs to the glycosyltransferase 2 family. WaaE/KdtX subfamily.</text>
</comment>
<dbReference type="PANTHER" id="PTHR43630:SF2">
    <property type="entry name" value="GLYCOSYLTRANSFERASE"/>
    <property type="match status" value="1"/>
</dbReference>
<name>A0A366H6W4_9BURK</name>
<dbReference type="CDD" id="cd02511">
    <property type="entry name" value="Beta4Glucosyltransferase"/>
    <property type="match status" value="1"/>
</dbReference>
<evidence type="ECO:0000256" key="1">
    <source>
        <dbReference type="ARBA" id="ARBA00038494"/>
    </source>
</evidence>
<dbReference type="InterPro" id="IPR029044">
    <property type="entry name" value="Nucleotide-diphossugar_trans"/>
</dbReference>
<keyword evidence="2" id="KW-0812">Transmembrane</keyword>
<keyword evidence="2" id="KW-0472">Membrane</keyword>
<feature type="transmembrane region" description="Helical" evidence="2">
    <location>
        <begin position="261"/>
        <end position="280"/>
    </location>
</feature>
<dbReference type="Proteomes" id="UP000253628">
    <property type="component" value="Unassembled WGS sequence"/>
</dbReference>
<sequence>MTTTRGADSALDGEAAEAGSTRLRQLQNDAAPFTAAKATLSVIVITKDEARHIGDCLDSVSFADEIIVVDSGSTDGTRDIAQAKGAKVHITEDWPGFGPQKNRALDLATCDWVLSIDADERVTPELKQAILRELAAPRAQAYKIARLSNFCGRWIRHSGWWPDHVLRLFKRTTARFTDAAVHESVKAQGQGAVLEGHFLHYPYADMDAMIGKVNRYSTDAAQMMHARGKTTSIPGVLGHAFWTFVRIYIIRRGFLDGKEGLILAITAATGSFFRYSKLWFLNKSK</sequence>